<comment type="catalytic activity">
    <reaction evidence="2">
        <text>chorismate = prephenate</text>
        <dbReference type="Rhea" id="RHEA:13897"/>
        <dbReference type="ChEBI" id="CHEBI:29748"/>
        <dbReference type="ChEBI" id="CHEBI:29934"/>
        <dbReference type="EC" id="5.4.99.5"/>
    </reaction>
</comment>
<reference evidence="3" key="2">
    <citation type="submission" date="2019-08" db="EMBL/GenBank/DDBJ databases">
        <title>Investigation of anaerobic lignin degradation for improved lignocellulosic biofuels.</title>
        <authorList>
            <person name="Deangelis K.PhD."/>
        </authorList>
    </citation>
    <scope>NUCLEOTIDE SEQUENCE [LARGE SCALE GENOMIC DNA]</scope>
    <source>
        <strain evidence="3">128R</strain>
    </source>
</reference>
<organism evidence="3">
    <name type="scientific">Serratia fonticola</name>
    <dbReference type="NCBI Taxonomy" id="47917"/>
    <lineage>
        <taxon>Bacteria</taxon>
        <taxon>Pseudomonadati</taxon>
        <taxon>Pseudomonadota</taxon>
        <taxon>Gammaproteobacteria</taxon>
        <taxon>Enterobacterales</taxon>
        <taxon>Yersiniaceae</taxon>
        <taxon>Serratia</taxon>
    </lineage>
</organism>
<comment type="caution">
    <text evidence="3">The sequence shown here is derived from an EMBL/GenBank/DDBJ whole genome shotgun (WGS) entry which is preliminary data.</text>
</comment>
<dbReference type="GO" id="GO:0046417">
    <property type="term" value="P:chorismate metabolic process"/>
    <property type="evidence" value="ECO:0007669"/>
    <property type="project" value="TreeGrafter"/>
</dbReference>
<evidence type="ECO:0000256" key="2">
    <source>
        <dbReference type="PROSITE-ProRule" id="PRU00514"/>
    </source>
</evidence>
<reference evidence="3" key="1">
    <citation type="submission" date="2019-06" db="EMBL/GenBank/DDBJ databases">
        <authorList>
            <person name="Deangelis K."/>
            <person name="Huntemann M."/>
            <person name="Clum A."/>
            <person name="Pillay M."/>
            <person name="Palaniappan K."/>
            <person name="Varghese N."/>
            <person name="Mikhailova N."/>
            <person name="Stamatis D."/>
            <person name="Reddy T."/>
            <person name="Daum C."/>
            <person name="Shapiro N."/>
            <person name="Ivanova N."/>
            <person name="Kyrpides N."/>
            <person name="Woyke T."/>
        </authorList>
    </citation>
    <scope>NUCLEOTIDE SEQUENCE [LARGE SCALE GENOMIC DNA]</scope>
    <source>
        <strain evidence="3">128R</strain>
    </source>
</reference>
<evidence type="ECO:0000256" key="1">
    <source>
        <dbReference type="NCBIfam" id="TIGR01796"/>
    </source>
</evidence>
<dbReference type="EMBL" id="VISQ01000001">
    <property type="protein sequence ID" value="TVZ71205.1"/>
    <property type="molecule type" value="Genomic_DNA"/>
</dbReference>
<dbReference type="GO" id="GO:0008652">
    <property type="term" value="P:amino acid biosynthetic process"/>
    <property type="evidence" value="ECO:0007669"/>
    <property type="project" value="UniProtKB-UniRule"/>
</dbReference>
<proteinExistence type="predicted"/>
<dbReference type="Gene3D" id="3.30.1330.40">
    <property type="entry name" value="RutC-like"/>
    <property type="match status" value="1"/>
</dbReference>
<dbReference type="PROSITE" id="PS51167">
    <property type="entry name" value="CHORISMATE_MUT_1"/>
    <property type="match status" value="1"/>
</dbReference>
<evidence type="ECO:0000313" key="3">
    <source>
        <dbReference type="EMBL" id="TVZ71205.1"/>
    </source>
</evidence>
<dbReference type="GO" id="GO:0004106">
    <property type="term" value="F:chorismate mutase activity"/>
    <property type="evidence" value="ECO:0007669"/>
    <property type="project" value="UniProtKB-UniRule"/>
</dbReference>
<keyword evidence="2" id="KW-0028">Amino-acid biosynthesis</keyword>
<dbReference type="AlphaFoldDB" id="A0A542BRY6"/>
<sequence length="135" mass="15210">MRKQIKSRDAPVSRFRAIRGAVQIPLDKPELIAIGTSALITQLINLNDLQPSDLISFLFTVTPDLTSELPPLVAQEAGWEEVPMLCAAELPTRMMIPRVIRLLVHVNWRNSHREPLNVYLPGTTAVRPKQIDRVI</sequence>
<dbReference type="NCBIfam" id="TIGR01796">
    <property type="entry name" value="CM_mono_aroH"/>
    <property type="match status" value="1"/>
</dbReference>
<accession>A0A542BRY6</accession>
<name>A0A542BRY6_SERFO</name>
<dbReference type="GO" id="GO:0009073">
    <property type="term" value="P:aromatic amino acid family biosynthetic process"/>
    <property type="evidence" value="ECO:0007669"/>
    <property type="project" value="UniProtKB-UniRule"/>
</dbReference>
<protein>
    <recommendedName>
        <fullName evidence="1 2">chorismate mutase</fullName>
        <ecNumber evidence="1 2">5.4.99.5</ecNumber>
    </recommendedName>
</protein>
<dbReference type="PANTHER" id="PTHR21164">
    <property type="entry name" value="CHORISMATE MUTASE"/>
    <property type="match status" value="1"/>
</dbReference>
<dbReference type="InterPro" id="IPR008243">
    <property type="entry name" value="Chorismate_mutase_AroH"/>
</dbReference>
<dbReference type="PANTHER" id="PTHR21164:SF0">
    <property type="entry name" value="CHORISMATE MUTASE AROH"/>
    <property type="match status" value="1"/>
</dbReference>
<dbReference type="InterPro" id="IPR035959">
    <property type="entry name" value="RutC-like_sf"/>
</dbReference>
<dbReference type="SUPFAM" id="SSF55298">
    <property type="entry name" value="YjgF-like"/>
    <property type="match status" value="1"/>
</dbReference>
<keyword evidence="2" id="KW-0057">Aromatic amino acid biosynthesis</keyword>
<dbReference type="EC" id="5.4.99.5" evidence="1 2"/>
<dbReference type="Pfam" id="PF07736">
    <property type="entry name" value="CM_1"/>
    <property type="match status" value="1"/>
</dbReference>
<keyword evidence="2" id="KW-0413">Isomerase</keyword>
<gene>
    <name evidence="3" type="ORF">FHU10_3824</name>
</gene>